<comment type="caution">
    <text evidence="1">The sequence shown here is derived from an EMBL/GenBank/DDBJ whole genome shotgun (WGS) entry which is preliminary data.</text>
</comment>
<dbReference type="AlphaFoldDB" id="A0A101M4A1"/>
<dbReference type="EMBL" id="LKAM01000001">
    <property type="protein sequence ID" value="KUM50821.1"/>
    <property type="molecule type" value="Genomic_DNA"/>
</dbReference>
<name>A0A101M4A1_PICGL</name>
<reference evidence="1" key="1">
    <citation type="journal article" date="2015" name="Genome Biol. Evol.">
        <title>Organellar Genomes of White Spruce (Picea glauca): Assembly and Annotation.</title>
        <authorList>
            <person name="Jackman S.D."/>
            <person name="Warren R.L."/>
            <person name="Gibb E.A."/>
            <person name="Vandervalk B.P."/>
            <person name="Mohamadi H."/>
            <person name="Chu J."/>
            <person name="Raymond A."/>
            <person name="Pleasance S."/>
            <person name="Coope R."/>
            <person name="Wildung M.R."/>
            <person name="Ritland C.E."/>
            <person name="Bousquet J."/>
            <person name="Jones S.J."/>
            <person name="Bohlmann J."/>
            <person name="Birol I."/>
        </authorList>
    </citation>
    <scope>NUCLEOTIDE SEQUENCE [LARGE SCALE GENOMIC DNA]</scope>
    <source>
        <tissue evidence="1">Flushing bud</tissue>
    </source>
</reference>
<protein>
    <submittedName>
        <fullName evidence="1">Uncharacterized protein</fullName>
    </submittedName>
</protein>
<evidence type="ECO:0000313" key="1">
    <source>
        <dbReference type="EMBL" id="KUM50821.1"/>
    </source>
</evidence>
<keyword evidence="1" id="KW-0496">Mitochondrion</keyword>
<gene>
    <name evidence="1" type="ORF">ABT39_MTgene665</name>
</gene>
<sequence length="61" mass="7122">MPLPYLFSQERFETGVQRSTKILTLYPPTLGFLVPRIHLWFGRAFIILYGSDIRIHCIIGK</sequence>
<proteinExistence type="predicted"/>
<geneLocation type="mitochondrion" evidence="1"/>
<organism evidence="1">
    <name type="scientific">Picea glauca</name>
    <name type="common">White spruce</name>
    <name type="synonym">Pinus glauca</name>
    <dbReference type="NCBI Taxonomy" id="3330"/>
    <lineage>
        <taxon>Eukaryota</taxon>
        <taxon>Viridiplantae</taxon>
        <taxon>Streptophyta</taxon>
        <taxon>Embryophyta</taxon>
        <taxon>Tracheophyta</taxon>
        <taxon>Spermatophyta</taxon>
        <taxon>Pinopsida</taxon>
        <taxon>Pinidae</taxon>
        <taxon>Conifers I</taxon>
        <taxon>Pinales</taxon>
        <taxon>Pinaceae</taxon>
        <taxon>Picea</taxon>
    </lineage>
</organism>
<accession>A0A101M4A1</accession>